<feature type="coiled-coil region" evidence="3">
    <location>
        <begin position="38"/>
        <end position="65"/>
    </location>
</feature>
<dbReference type="InterPro" id="IPR002347">
    <property type="entry name" value="SDR_fam"/>
</dbReference>
<keyword evidence="2" id="KW-0560">Oxidoreductase</keyword>
<dbReference type="RefSeq" id="WP_169506610.1">
    <property type="nucleotide sequence ID" value="NZ_JABBPN010000024.1"/>
</dbReference>
<dbReference type="FunFam" id="3.40.50.720:FF:000084">
    <property type="entry name" value="Short-chain dehydrogenase reductase"/>
    <property type="match status" value="1"/>
</dbReference>
<dbReference type="SUPFAM" id="SSF51735">
    <property type="entry name" value="NAD(P)-binding Rossmann-fold domains"/>
    <property type="match status" value="1"/>
</dbReference>
<proteinExistence type="inferred from homology"/>
<reference evidence="4 5" key="1">
    <citation type="submission" date="2020-04" db="EMBL/GenBank/DDBJ databases">
        <title>Paenibacillus algicola sp. nov., a novel marine bacterium producing alginate lyase.</title>
        <authorList>
            <person name="Huang H."/>
        </authorList>
    </citation>
    <scope>NUCLEOTIDE SEQUENCE [LARGE SCALE GENOMIC DNA]</scope>
    <source>
        <strain evidence="4 5">L7-75</strain>
    </source>
</reference>
<protein>
    <submittedName>
        <fullName evidence="4">SDR family oxidoreductase</fullName>
    </submittedName>
</protein>
<keyword evidence="5" id="KW-1185">Reference proteome</keyword>
<sequence length="254" mass="27667">MNIDLNGKLALVTGGAGQLGRVMVRSLAECGADVIIHYRSSAAKAEELRNEVKQTGNKVMIVQADIASLESVMQMKEQIQSHFGRLPEITVANAVEQYEWTSVLEQDPKDYQSQFETCVMQSVYLAKAFVPAMVERKYGRFIGINTECSMQNHPGQSAYVAGKRGMDGVYRVLAKEVGEHGITVNQVAPGWTVSDRDRDQGSEHNASYEASVPLGRRGTDQEIANMVAFLASDLASFTTGAYIPVCGGNIMPAI</sequence>
<dbReference type="Pfam" id="PF13561">
    <property type="entry name" value="adh_short_C2"/>
    <property type="match status" value="1"/>
</dbReference>
<gene>
    <name evidence="4" type="ORF">HII30_18905</name>
</gene>
<dbReference type="PANTHER" id="PTHR43639">
    <property type="entry name" value="OXIDOREDUCTASE, SHORT-CHAIN DEHYDROGENASE/REDUCTASE FAMILY (AFU_ORTHOLOGUE AFUA_5G02870)"/>
    <property type="match status" value="1"/>
</dbReference>
<name>A0A848MAZ3_PAELE</name>
<evidence type="ECO:0000256" key="2">
    <source>
        <dbReference type="ARBA" id="ARBA00023002"/>
    </source>
</evidence>
<dbReference type="AlphaFoldDB" id="A0A848MAZ3"/>
<comment type="similarity">
    <text evidence="1">Belongs to the short-chain dehydrogenases/reductases (SDR) family.</text>
</comment>
<evidence type="ECO:0000313" key="5">
    <source>
        <dbReference type="Proteomes" id="UP000565468"/>
    </source>
</evidence>
<organism evidence="4 5">
    <name type="scientific">Paenibacillus lemnae</name>
    <dbReference type="NCBI Taxonomy" id="1330551"/>
    <lineage>
        <taxon>Bacteria</taxon>
        <taxon>Bacillati</taxon>
        <taxon>Bacillota</taxon>
        <taxon>Bacilli</taxon>
        <taxon>Bacillales</taxon>
        <taxon>Paenibacillaceae</taxon>
        <taxon>Paenibacillus</taxon>
    </lineage>
</organism>
<dbReference type="CDD" id="cd05233">
    <property type="entry name" value="SDR_c"/>
    <property type="match status" value="1"/>
</dbReference>
<dbReference type="GO" id="GO:0016491">
    <property type="term" value="F:oxidoreductase activity"/>
    <property type="evidence" value="ECO:0007669"/>
    <property type="project" value="UniProtKB-KW"/>
</dbReference>
<dbReference type="Proteomes" id="UP000565468">
    <property type="component" value="Unassembled WGS sequence"/>
</dbReference>
<evidence type="ECO:0000256" key="1">
    <source>
        <dbReference type="ARBA" id="ARBA00006484"/>
    </source>
</evidence>
<dbReference type="Gene3D" id="3.40.50.720">
    <property type="entry name" value="NAD(P)-binding Rossmann-like Domain"/>
    <property type="match status" value="1"/>
</dbReference>
<dbReference type="InterPro" id="IPR036291">
    <property type="entry name" value="NAD(P)-bd_dom_sf"/>
</dbReference>
<keyword evidence="3" id="KW-0175">Coiled coil</keyword>
<dbReference type="PANTHER" id="PTHR43639:SF1">
    <property type="entry name" value="SHORT-CHAIN DEHYDROGENASE_REDUCTASE FAMILY PROTEIN"/>
    <property type="match status" value="1"/>
</dbReference>
<comment type="caution">
    <text evidence="4">The sequence shown here is derived from an EMBL/GenBank/DDBJ whole genome shotgun (WGS) entry which is preliminary data.</text>
</comment>
<accession>A0A848MAZ3</accession>
<evidence type="ECO:0000256" key="3">
    <source>
        <dbReference type="SAM" id="Coils"/>
    </source>
</evidence>
<dbReference type="EMBL" id="JABBPN010000024">
    <property type="protein sequence ID" value="NMO97835.1"/>
    <property type="molecule type" value="Genomic_DNA"/>
</dbReference>
<dbReference type="PRINTS" id="PR00081">
    <property type="entry name" value="GDHRDH"/>
</dbReference>
<evidence type="ECO:0000313" key="4">
    <source>
        <dbReference type="EMBL" id="NMO97835.1"/>
    </source>
</evidence>
<dbReference type="GO" id="GO:0008206">
    <property type="term" value="P:bile acid metabolic process"/>
    <property type="evidence" value="ECO:0007669"/>
    <property type="project" value="UniProtKB-ARBA"/>
</dbReference>